<name>A0A5C7E0L7_9BACT</name>
<comment type="caution">
    <text evidence="3">The sequence shown here is derived from an EMBL/GenBank/DDBJ whole genome shotgun (WGS) entry which is preliminary data.</text>
</comment>
<dbReference type="PIRSF" id="PIRSF020419">
    <property type="entry name" value="Fe_uptake_reg_CjrA_prd"/>
    <property type="match status" value="1"/>
</dbReference>
<dbReference type="InterPro" id="IPR016773">
    <property type="entry name" value="Fe3_uptake_reg_CjrA_prd"/>
</dbReference>
<dbReference type="SUPFAM" id="SSF159501">
    <property type="entry name" value="EreA/ChaN-like"/>
    <property type="match status" value="1"/>
</dbReference>
<reference evidence="3 4" key="1">
    <citation type="submission" date="2019-07" db="EMBL/GenBank/DDBJ databases">
        <title>Rapid identification of Enteric Bacteria from Whole Genome Sequences (WGS) using Average Nucleotide Identity (ANI).</title>
        <authorList>
            <person name="Lane C."/>
        </authorList>
    </citation>
    <scope>NUCLEOTIDE SEQUENCE [LARGE SCALE GENOMIC DNA]</scope>
    <source>
        <strain evidence="3 4">2016D-0084</strain>
    </source>
</reference>
<evidence type="ECO:0000313" key="4">
    <source>
        <dbReference type="Proteomes" id="UP000321629"/>
    </source>
</evidence>
<accession>A0A5C7E0L7</accession>
<dbReference type="Gene3D" id="1.10.8.760">
    <property type="entry name" value="Haem-binding uptake, Tiki superfamily, ChaN, domain 2"/>
    <property type="match status" value="1"/>
</dbReference>
<gene>
    <name evidence="3" type="ORF">FPD38_04115</name>
</gene>
<protein>
    <submittedName>
        <fullName evidence="3">Iron transporter</fullName>
    </submittedName>
</protein>
<dbReference type="AlphaFoldDB" id="A0A5C7E0L7"/>
<feature type="chain" id="PRO_5022830603" evidence="1">
    <location>
        <begin position="18"/>
        <end position="279"/>
    </location>
</feature>
<dbReference type="EMBL" id="VOWJ01000021">
    <property type="protein sequence ID" value="TXE88483.1"/>
    <property type="molecule type" value="Genomic_DNA"/>
</dbReference>
<dbReference type="Proteomes" id="UP000321629">
    <property type="component" value="Unassembled WGS sequence"/>
</dbReference>
<feature type="signal peptide" evidence="1">
    <location>
        <begin position="1"/>
        <end position="17"/>
    </location>
</feature>
<keyword evidence="1" id="KW-0732">Signal</keyword>
<dbReference type="Pfam" id="PF04187">
    <property type="entry name" value="Cofac_haem_bdg"/>
    <property type="match status" value="1"/>
</dbReference>
<evidence type="ECO:0000256" key="1">
    <source>
        <dbReference type="SAM" id="SignalP"/>
    </source>
</evidence>
<dbReference type="RefSeq" id="WP_147555500.1">
    <property type="nucleotide sequence ID" value="NZ_VOWJ01000021.1"/>
</dbReference>
<dbReference type="PROSITE" id="PS51257">
    <property type="entry name" value="PROKAR_LIPOPROTEIN"/>
    <property type="match status" value="1"/>
</dbReference>
<dbReference type="Gene3D" id="3.40.50.11550">
    <property type="match status" value="1"/>
</dbReference>
<evidence type="ECO:0000313" key="3">
    <source>
        <dbReference type="EMBL" id="TXE88483.1"/>
    </source>
</evidence>
<dbReference type="CDD" id="cd14727">
    <property type="entry name" value="ChanN-like"/>
    <property type="match status" value="1"/>
</dbReference>
<feature type="domain" description="Haem-binding uptake Tiki superfamily ChaN" evidence="2">
    <location>
        <begin position="48"/>
        <end position="243"/>
    </location>
</feature>
<evidence type="ECO:0000259" key="2">
    <source>
        <dbReference type="Pfam" id="PF04187"/>
    </source>
</evidence>
<dbReference type="InterPro" id="IPR007314">
    <property type="entry name" value="Cofac_haem-bd_dom"/>
</dbReference>
<proteinExistence type="predicted"/>
<organism evidence="3 4">
    <name type="scientific">Campylobacter volucris</name>
    <dbReference type="NCBI Taxonomy" id="1031542"/>
    <lineage>
        <taxon>Bacteria</taxon>
        <taxon>Pseudomonadati</taxon>
        <taxon>Campylobacterota</taxon>
        <taxon>Epsilonproteobacteria</taxon>
        <taxon>Campylobacterales</taxon>
        <taxon>Campylobacteraceae</taxon>
        <taxon>Campylobacter</taxon>
    </lineage>
</organism>
<sequence length="279" mass="32424">MKKLFFIFLALFFYSCAGLNTNIPLKENQNFFILRTSDNQKISFNDFIHDISQSNIILLGEKHDNMYHRNSEIMIIKSLEGNLSQNNQKLNIAFEMFPTSNQEIINKAKIQKENIKEEKLSKALNWDKTWDWKSYKDLIKLTFYSNTNMIGANLSKDEIAQIYQGAQPLKGNLSIQNKVKQEIKKIISSSHKIEDEKLLEKLTEIQQFKDRRMADVLVNSKNTILLVAGMFHVSKKIGIPLHIKDFKSKKKISVVIFNTDPKNIEHQDGDYVFVFGDNQ</sequence>